<keyword evidence="1" id="KW-0812">Transmembrane</keyword>
<gene>
    <name evidence="2" type="ORF">IMCC3317_17310</name>
</gene>
<protein>
    <recommendedName>
        <fullName evidence="4">FtsX-like permease family protein</fullName>
    </recommendedName>
</protein>
<dbReference type="RefSeq" id="WP_160129082.1">
    <property type="nucleotide sequence ID" value="NZ_CP019288.1"/>
</dbReference>
<proteinExistence type="predicted"/>
<keyword evidence="3" id="KW-1185">Reference proteome</keyword>
<dbReference type="KEGG" id="kan:IMCC3317_17310"/>
<evidence type="ECO:0000313" key="3">
    <source>
        <dbReference type="Proteomes" id="UP000464657"/>
    </source>
</evidence>
<keyword evidence="1" id="KW-0472">Membrane</keyword>
<feature type="transmembrane region" description="Helical" evidence="1">
    <location>
        <begin position="321"/>
        <end position="346"/>
    </location>
</feature>
<accession>A0A7L4ZIW6</accession>
<dbReference type="Proteomes" id="UP000464657">
    <property type="component" value="Chromosome"/>
</dbReference>
<dbReference type="AlphaFoldDB" id="A0A7L4ZIW6"/>
<name>A0A7L4ZIW6_9FLAO</name>
<keyword evidence="1" id="KW-1133">Transmembrane helix</keyword>
<sequence>MIRSLLNKQIHFSQLLFFALTSSLGLGILLIAFQLFVDTQSLFSSSNDLLGNQNLIIYKDLGRNNAFTSEEISKIEKQDFVKKVGGFTHGTYRVVASVSLANYNGISTEMFLEAVPDTFIDVESSDWKWKPGDKEVPIIIPKNYINLYNFGYAASTGMPQINETIIREIPIELSLYGSSQQKKYNAYILDASEKINSILVPESFLKYTNQTLSPEKVSKVSRIILEVKNPSDPKVLEFLTSNNYKYLQNDVQTSRISYFLQLILMIVLGIGILITVLSITLVITNINLLILKNKQTICQLHFLGFSRAQIAKVYHQLSYKILGISILIALTLTVICKFIFAPYLAILQSESSLFSLVYVFIAAIVLFVVLAIYYTKHTNKKIQQLTAINTSLLTSEI</sequence>
<evidence type="ECO:0000256" key="1">
    <source>
        <dbReference type="SAM" id="Phobius"/>
    </source>
</evidence>
<evidence type="ECO:0000313" key="2">
    <source>
        <dbReference type="EMBL" id="QHI36369.1"/>
    </source>
</evidence>
<feature type="transmembrane region" description="Helical" evidence="1">
    <location>
        <begin position="12"/>
        <end position="37"/>
    </location>
</feature>
<dbReference type="OrthoDB" id="1011751at2"/>
<evidence type="ECO:0008006" key="4">
    <source>
        <dbReference type="Google" id="ProtNLM"/>
    </source>
</evidence>
<reference evidence="2 3" key="1">
    <citation type="journal article" date="2013" name="Int. J. Syst. Evol. Microbiol.">
        <title>Kordia antarctica sp. nov., isolated from Antarctic seawater.</title>
        <authorList>
            <person name="Baek K."/>
            <person name="Choi A."/>
            <person name="Kang I."/>
            <person name="Lee K."/>
            <person name="Cho J.C."/>
        </authorList>
    </citation>
    <scope>NUCLEOTIDE SEQUENCE [LARGE SCALE GENOMIC DNA]</scope>
    <source>
        <strain evidence="2 3">IMCC3317</strain>
    </source>
</reference>
<feature type="transmembrane region" description="Helical" evidence="1">
    <location>
        <begin position="258"/>
        <end position="284"/>
    </location>
</feature>
<organism evidence="2 3">
    <name type="scientific">Kordia antarctica</name>
    <dbReference type="NCBI Taxonomy" id="1218801"/>
    <lineage>
        <taxon>Bacteria</taxon>
        <taxon>Pseudomonadati</taxon>
        <taxon>Bacteroidota</taxon>
        <taxon>Flavobacteriia</taxon>
        <taxon>Flavobacteriales</taxon>
        <taxon>Flavobacteriaceae</taxon>
        <taxon>Kordia</taxon>
    </lineage>
</organism>
<feature type="transmembrane region" description="Helical" evidence="1">
    <location>
        <begin position="352"/>
        <end position="374"/>
    </location>
</feature>
<dbReference type="EMBL" id="CP019288">
    <property type="protein sequence ID" value="QHI36369.1"/>
    <property type="molecule type" value="Genomic_DNA"/>
</dbReference>